<reference evidence="2" key="1">
    <citation type="submission" date="2023-07" db="EMBL/GenBank/DDBJ databases">
        <title>Genome sequencing of Purple Non-Sulfur Bacteria from various extreme environments.</title>
        <authorList>
            <person name="Mayer M."/>
        </authorList>
    </citation>
    <scope>NUCLEOTIDE SEQUENCE [LARGE SCALE GENOMIC DNA]</scope>
    <source>
        <strain evidence="2">DSM 17935</strain>
    </source>
</reference>
<evidence type="ECO:0000313" key="2">
    <source>
        <dbReference type="Proteomes" id="UP001209755"/>
    </source>
</evidence>
<sequence>MMAREGRGPPVCDVGENTQLPRAPLFRPACKIALANLWSDVYFAL</sequence>
<evidence type="ECO:0000313" key="1">
    <source>
        <dbReference type="EMBL" id="MCW2309425.1"/>
    </source>
</evidence>
<organism evidence="1 2">
    <name type="scientific">Rhodobium gokarnense</name>
    <dbReference type="NCBI Taxonomy" id="364296"/>
    <lineage>
        <taxon>Bacteria</taxon>
        <taxon>Pseudomonadati</taxon>
        <taxon>Pseudomonadota</taxon>
        <taxon>Alphaproteobacteria</taxon>
        <taxon>Hyphomicrobiales</taxon>
        <taxon>Rhodobiaceae</taxon>
        <taxon>Rhodobium</taxon>
    </lineage>
</organism>
<comment type="caution">
    <text evidence="1">The sequence shown here is derived from an EMBL/GenBank/DDBJ whole genome shotgun (WGS) entry which is preliminary data.</text>
</comment>
<dbReference type="Proteomes" id="UP001209755">
    <property type="component" value="Unassembled WGS sequence"/>
</dbReference>
<proteinExistence type="predicted"/>
<keyword evidence="2" id="KW-1185">Reference proteome</keyword>
<name>A0ABT3HGB9_9HYPH</name>
<dbReference type="EMBL" id="JAOQNS010000012">
    <property type="protein sequence ID" value="MCW2309425.1"/>
    <property type="molecule type" value="Genomic_DNA"/>
</dbReference>
<accession>A0ABT3HGB9</accession>
<gene>
    <name evidence="1" type="ORF">M2319_003779</name>
</gene>
<protein>
    <submittedName>
        <fullName evidence="1">Uncharacterized protein</fullName>
    </submittedName>
</protein>